<dbReference type="GO" id="GO:0003723">
    <property type="term" value="F:RNA binding"/>
    <property type="evidence" value="ECO:0007669"/>
    <property type="project" value="InterPro"/>
</dbReference>
<dbReference type="Pfam" id="PF01351">
    <property type="entry name" value="RNase_HII"/>
    <property type="match status" value="1"/>
</dbReference>
<evidence type="ECO:0000256" key="10">
    <source>
        <dbReference type="ARBA" id="ARBA00022759"/>
    </source>
</evidence>
<keyword evidence="11" id="KW-0378">Hydrolase</keyword>
<dbReference type="PANTHER" id="PTHR10954:SF23">
    <property type="entry name" value="RIBONUCLEASE"/>
    <property type="match status" value="1"/>
</dbReference>
<evidence type="ECO:0000256" key="1">
    <source>
        <dbReference type="ARBA" id="ARBA00000077"/>
    </source>
</evidence>
<evidence type="ECO:0000256" key="3">
    <source>
        <dbReference type="ARBA" id="ARBA00004496"/>
    </source>
</evidence>
<dbReference type="InterPro" id="IPR001352">
    <property type="entry name" value="RNase_HII/HIII"/>
</dbReference>
<evidence type="ECO:0000259" key="13">
    <source>
        <dbReference type="PROSITE" id="PS51975"/>
    </source>
</evidence>
<evidence type="ECO:0000313" key="14">
    <source>
        <dbReference type="EMBL" id="QHS83195.1"/>
    </source>
</evidence>
<comment type="catalytic activity">
    <reaction evidence="1">
        <text>Endonucleolytic cleavage to 5'-phosphomonoester.</text>
        <dbReference type="EC" id="3.1.26.4"/>
    </reaction>
</comment>
<dbReference type="InterPro" id="IPR012337">
    <property type="entry name" value="RNaseH-like_sf"/>
</dbReference>
<comment type="function">
    <text evidence="2">Endonuclease that specifically degrades the RNA of RNA-DNA hybrids.</text>
</comment>
<evidence type="ECO:0000256" key="7">
    <source>
        <dbReference type="ARBA" id="ARBA00022490"/>
    </source>
</evidence>
<dbReference type="AlphaFoldDB" id="A0A6C0AVD1"/>
<comment type="subcellular location">
    <subcellularLocation>
        <location evidence="3">Cytoplasm</location>
    </subcellularLocation>
</comment>
<evidence type="ECO:0000256" key="2">
    <source>
        <dbReference type="ARBA" id="ARBA00004065"/>
    </source>
</evidence>
<dbReference type="InterPro" id="IPR022898">
    <property type="entry name" value="RNase_HII"/>
</dbReference>
<evidence type="ECO:0000256" key="12">
    <source>
        <dbReference type="ARBA" id="ARBA00023211"/>
    </source>
</evidence>
<comment type="similarity">
    <text evidence="4">Belongs to the RNase HII family.</text>
</comment>
<dbReference type="GO" id="GO:0046872">
    <property type="term" value="F:metal ion binding"/>
    <property type="evidence" value="ECO:0007669"/>
    <property type="project" value="UniProtKB-KW"/>
</dbReference>
<dbReference type="GO" id="GO:0006298">
    <property type="term" value="P:mismatch repair"/>
    <property type="evidence" value="ECO:0007669"/>
    <property type="project" value="TreeGrafter"/>
</dbReference>
<sequence length="236" mass="26996">MTTLQRFHFTDHPKYEICIDEAGRGCLFGKVYIACVILPRKEEDFPCENIKDSKKFSSKKKLNDVSNVIKENALYWNVVSMDETIIDQINILKAVMRGMHECLHNAIQFIKTHDPTVSFGDICALIDGNYFQPYCHVDNENNSLVPIEYYTFEKGDGRYVGIASAGILAKTSRDAYVLEECAKYPLLAERYKLDTNYGYGTKHHLEGLKTHGMSPWHRKTYGLCKTLNVNWDSSSS</sequence>
<dbReference type="GO" id="GO:0032299">
    <property type="term" value="C:ribonuclease H2 complex"/>
    <property type="evidence" value="ECO:0007669"/>
    <property type="project" value="TreeGrafter"/>
</dbReference>
<dbReference type="GO" id="GO:0004523">
    <property type="term" value="F:RNA-DNA hybrid ribonuclease activity"/>
    <property type="evidence" value="ECO:0007669"/>
    <property type="project" value="UniProtKB-EC"/>
</dbReference>
<name>A0A6C0AVD1_9ZZZZ</name>
<dbReference type="InterPro" id="IPR024567">
    <property type="entry name" value="RNase_HII/HIII_dom"/>
</dbReference>
<evidence type="ECO:0000256" key="8">
    <source>
        <dbReference type="ARBA" id="ARBA00022722"/>
    </source>
</evidence>
<evidence type="ECO:0000256" key="5">
    <source>
        <dbReference type="ARBA" id="ARBA00012180"/>
    </source>
</evidence>
<dbReference type="GO" id="GO:0005737">
    <property type="term" value="C:cytoplasm"/>
    <property type="evidence" value="ECO:0007669"/>
    <property type="project" value="UniProtKB-SubCell"/>
</dbReference>
<dbReference type="SUPFAM" id="SSF53098">
    <property type="entry name" value="Ribonuclease H-like"/>
    <property type="match status" value="1"/>
</dbReference>
<feature type="domain" description="RNase H type-2" evidence="13">
    <location>
        <begin position="14"/>
        <end position="233"/>
    </location>
</feature>
<dbReference type="GO" id="GO:0043137">
    <property type="term" value="P:DNA replication, removal of RNA primer"/>
    <property type="evidence" value="ECO:0007669"/>
    <property type="project" value="TreeGrafter"/>
</dbReference>
<dbReference type="EC" id="3.1.26.4" evidence="5"/>
<evidence type="ECO:0000256" key="11">
    <source>
        <dbReference type="ARBA" id="ARBA00022801"/>
    </source>
</evidence>
<keyword evidence="7" id="KW-0963">Cytoplasm</keyword>
<keyword evidence="8" id="KW-0540">Nuclease</keyword>
<dbReference type="InterPro" id="IPR036397">
    <property type="entry name" value="RNaseH_sf"/>
</dbReference>
<evidence type="ECO:0000256" key="4">
    <source>
        <dbReference type="ARBA" id="ARBA00007383"/>
    </source>
</evidence>
<protein>
    <recommendedName>
        <fullName evidence="6">Ribonuclease HII</fullName>
        <ecNumber evidence="5">3.1.26.4</ecNumber>
    </recommendedName>
</protein>
<evidence type="ECO:0000256" key="9">
    <source>
        <dbReference type="ARBA" id="ARBA00022723"/>
    </source>
</evidence>
<accession>A0A6C0AVD1</accession>
<dbReference type="PANTHER" id="PTHR10954">
    <property type="entry name" value="RIBONUCLEASE H2 SUBUNIT A"/>
    <property type="match status" value="1"/>
</dbReference>
<keyword evidence="12" id="KW-0464">Manganese</keyword>
<keyword evidence="10" id="KW-0255">Endonuclease</keyword>
<dbReference type="Gene3D" id="3.30.420.10">
    <property type="entry name" value="Ribonuclease H-like superfamily/Ribonuclease H"/>
    <property type="match status" value="1"/>
</dbReference>
<dbReference type="CDD" id="cd07182">
    <property type="entry name" value="RNase_HII_bacteria_HII_like"/>
    <property type="match status" value="1"/>
</dbReference>
<proteinExistence type="inferred from homology"/>
<dbReference type="EMBL" id="MN738750">
    <property type="protein sequence ID" value="QHS83195.1"/>
    <property type="molecule type" value="Genomic_DNA"/>
</dbReference>
<dbReference type="PROSITE" id="PS51975">
    <property type="entry name" value="RNASE_H_2"/>
    <property type="match status" value="1"/>
</dbReference>
<keyword evidence="9" id="KW-0479">Metal-binding</keyword>
<evidence type="ECO:0000256" key="6">
    <source>
        <dbReference type="ARBA" id="ARBA00019179"/>
    </source>
</evidence>
<organism evidence="14">
    <name type="scientific">viral metagenome</name>
    <dbReference type="NCBI Taxonomy" id="1070528"/>
    <lineage>
        <taxon>unclassified sequences</taxon>
        <taxon>metagenomes</taxon>
        <taxon>organismal metagenomes</taxon>
    </lineage>
</organism>
<reference evidence="14" key="1">
    <citation type="journal article" date="2020" name="Nature">
        <title>Giant virus diversity and host interactions through global metagenomics.</title>
        <authorList>
            <person name="Schulz F."/>
            <person name="Roux S."/>
            <person name="Paez-Espino D."/>
            <person name="Jungbluth S."/>
            <person name="Walsh D.A."/>
            <person name="Denef V.J."/>
            <person name="McMahon K.D."/>
            <person name="Konstantinidis K.T."/>
            <person name="Eloe-Fadrosh E.A."/>
            <person name="Kyrpides N.C."/>
            <person name="Woyke T."/>
        </authorList>
    </citation>
    <scope>NUCLEOTIDE SEQUENCE</scope>
    <source>
        <strain evidence="14">GVMAG-S-ERX555943-30</strain>
    </source>
</reference>